<gene>
    <name evidence="9" type="ORF">K450DRAFT_257341</name>
</gene>
<dbReference type="Pfam" id="PF02200">
    <property type="entry name" value="STE"/>
    <property type="match status" value="1"/>
</dbReference>
<dbReference type="InterPro" id="IPR052127">
    <property type="entry name" value="STE12_transcription_factor"/>
</dbReference>
<evidence type="ECO:0000256" key="3">
    <source>
        <dbReference type="ARBA" id="ARBA00023163"/>
    </source>
</evidence>
<dbReference type="RefSeq" id="XP_051441353.1">
    <property type="nucleotide sequence ID" value="XM_051591650.1"/>
</dbReference>
<feature type="region of interest" description="Disordered" evidence="7">
    <location>
        <begin position="330"/>
        <end position="362"/>
    </location>
</feature>
<feature type="region of interest" description="Disordered" evidence="7">
    <location>
        <begin position="577"/>
        <end position="644"/>
    </location>
</feature>
<keyword evidence="3" id="KW-0804">Transcription</keyword>
<dbReference type="GO" id="GO:0005634">
    <property type="term" value="C:nucleus"/>
    <property type="evidence" value="ECO:0007669"/>
    <property type="project" value="UniProtKB-SubCell"/>
</dbReference>
<feature type="region of interest" description="Disordered" evidence="7">
    <location>
        <begin position="1"/>
        <end position="20"/>
    </location>
</feature>
<evidence type="ECO:0000313" key="9">
    <source>
        <dbReference type="EMBL" id="KAI8576349.1"/>
    </source>
</evidence>
<protein>
    <recommendedName>
        <fullName evidence="8">C2H2-type domain-containing protein</fullName>
    </recommendedName>
</protein>
<reference evidence="9" key="2">
    <citation type="journal article" date="2022" name="Proc. Natl. Acad. Sci. U.S.A.">
        <title>Diploid-dominant life cycles characterize the early evolution of Fungi.</title>
        <authorList>
            <person name="Amses K.R."/>
            <person name="Simmons D.R."/>
            <person name="Longcore J.E."/>
            <person name="Mondo S.J."/>
            <person name="Seto K."/>
            <person name="Jeronimo G.H."/>
            <person name="Bonds A.E."/>
            <person name="Quandt C.A."/>
            <person name="Davis W.J."/>
            <person name="Chang Y."/>
            <person name="Federici B.A."/>
            <person name="Kuo A."/>
            <person name="LaButti K."/>
            <person name="Pangilinan J."/>
            <person name="Andreopoulos W."/>
            <person name="Tritt A."/>
            <person name="Riley R."/>
            <person name="Hundley H."/>
            <person name="Johnson J."/>
            <person name="Lipzen A."/>
            <person name="Barry K."/>
            <person name="Lang B.F."/>
            <person name="Cuomo C.A."/>
            <person name="Buchler N.E."/>
            <person name="Grigoriev I.V."/>
            <person name="Spatafora J.W."/>
            <person name="Stajich J.E."/>
            <person name="James T.Y."/>
        </authorList>
    </citation>
    <scope>NUCLEOTIDE SEQUENCE</scope>
    <source>
        <strain evidence="9">AG</strain>
    </source>
</reference>
<feature type="domain" description="C2H2-type" evidence="8">
    <location>
        <begin position="533"/>
        <end position="562"/>
    </location>
</feature>
<dbReference type="PROSITE" id="PS50157">
    <property type="entry name" value="ZINC_FINGER_C2H2_2"/>
    <property type="match status" value="2"/>
</dbReference>
<dbReference type="GO" id="GO:0008270">
    <property type="term" value="F:zinc ion binding"/>
    <property type="evidence" value="ECO:0007669"/>
    <property type="project" value="UniProtKB-KW"/>
</dbReference>
<dbReference type="InterPro" id="IPR013087">
    <property type="entry name" value="Znf_C2H2_type"/>
</dbReference>
<keyword evidence="6" id="KW-0863">Zinc-finger</keyword>
<dbReference type="GO" id="GO:1990526">
    <property type="term" value="C:Ste12p-Dig1p-Dig2p complex"/>
    <property type="evidence" value="ECO:0007669"/>
    <property type="project" value="TreeGrafter"/>
</dbReference>
<feature type="compositionally biased region" description="Polar residues" evidence="7">
    <location>
        <begin position="616"/>
        <end position="627"/>
    </location>
</feature>
<dbReference type="GO" id="GO:0003700">
    <property type="term" value="F:DNA-binding transcription factor activity"/>
    <property type="evidence" value="ECO:0007669"/>
    <property type="project" value="InterPro"/>
</dbReference>
<feature type="compositionally biased region" description="Polar residues" evidence="7">
    <location>
        <begin position="352"/>
        <end position="362"/>
    </location>
</feature>
<feature type="domain" description="C2H2-type" evidence="8">
    <location>
        <begin position="563"/>
        <end position="590"/>
    </location>
</feature>
<comment type="caution">
    <text evidence="9">The sequence shown here is derived from an EMBL/GenBank/DDBJ whole genome shotgun (WGS) entry which is preliminary data.</text>
</comment>
<evidence type="ECO:0000256" key="6">
    <source>
        <dbReference type="PROSITE-ProRule" id="PRU00042"/>
    </source>
</evidence>
<evidence type="ECO:0000256" key="2">
    <source>
        <dbReference type="ARBA" id="ARBA00023015"/>
    </source>
</evidence>
<dbReference type="Pfam" id="PF00096">
    <property type="entry name" value="zf-C2H2"/>
    <property type="match status" value="2"/>
</dbReference>
<evidence type="ECO:0000259" key="8">
    <source>
        <dbReference type="PROSITE" id="PS50157"/>
    </source>
</evidence>
<comment type="subcellular location">
    <subcellularLocation>
        <location evidence="1">Nucleus</location>
    </subcellularLocation>
</comment>
<evidence type="ECO:0000256" key="1">
    <source>
        <dbReference type="ARBA" id="ARBA00004123"/>
    </source>
</evidence>
<dbReference type="PANTHER" id="PTHR47427:SF1">
    <property type="entry name" value="PROTEIN STE12"/>
    <property type="match status" value="1"/>
</dbReference>
<dbReference type="SMART" id="SM00355">
    <property type="entry name" value="ZnF_C2H2"/>
    <property type="match status" value="2"/>
</dbReference>
<sequence length="688" mass="76507">MEQNNAHQTDTSNTPIYKMPTPTEEDMQMRLVMIDDLKLFLATAPTNWNQDSPIKQFPLPTGEHLSCILWGKLFHITGTDIVRSLMFRFHAFGRPVSNLKKFEEGIFSDLRNLKPGTDACLEEPKSEFLDLLYKNRCIRTQKKQKVFYWYSVPHDRLFLDALERDLKREKMGIEPTSIAVAQPAKSISLDTTQELFDDLRKSLCLSSSDVYNDTFYPGGMCADPSMVQNSHPSGQQAGTTIQTWPTPVMLDMETNTTAQANDPHQDSIAWMAVSHSEDINSNEASRKAGMITSSAIISGSASSLGGENQQFSPPQPPLVLPHSSKTLHRATQSVTSVLSADESMDSFDDEGSTGSRNTMSPRTDVQPVMLSVASQNSMMFDRSSAIDPIASDFNRLQLASNSSLDASSILPSRSVDTNSLRKSATLFGMFSLFEGSPSYKQRRRRSTSISVPCQQNRPLTANDTLFTRAYSRPAYTHNRSCSQPNFGMVYNHQQDQGLSGQPMSLYGHPGTNADMLQSGNGDDAGSNPLTRSYICPMPTCARLFKRLEHLKRHLRTHTMERPYVCSICGKRFSRSDNLAQHKKTHERRRERGLNTAGTVDSKSGGEDEVSGHNRPASYSDTSCSEVNAASPERSHSGKRRRGILAHDGQTGCTLDAKAEQITGMDTDDYQTLRSANYPLYHGKQFKAV</sequence>
<evidence type="ECO:0000256" key="4">
    <source>
        <dbReference type="ARBA" id="ARBA00023242"/>
    </source>
</evidence>
<dbReference type="GeneID" id="75916993"/>
<evidence type="ECO:0000313" key="10">
    <source>
        <dbReference type="Proteomes" id="UP001206595"/>
    </source>
</evidence>
<dbReference type="EMBL" id="MU620957">
    <property type="protein sequence ID" value="KAI8576349.1"/>
    <property type="molecule type" value="Genomic_DNA"/>
</dbReference>
<dbReference type="SUPFAM" id="SSF57667">
    <property type="entry name" value="beta-beta-alpha zinc fingers"/>
    <property type="match status" value="1"/>
</dbReference>
<organism evidence="9 10">
    <name type="scientific">Umbelopsis ramanniana AG</name>
    <dbReference type="NCBI Taxonomy" id="1314678"/>
    <lineage>
        <taxon>Eukaryota</taxon>
        <taxon>Fungi</taxon>
        <taxon>Fungi incertae sedis</taxon>
        <taxon>Mucoromycota</taxon>
        <taxon>Mucoromycotina</taxon>
        <taxon>Umbelopsidomycetes</taxon>
        <taxon>Umbelopsidales</taxon>
        <taxon>Umbelopsidaceae</taxon>
        <taxon>Umbelopsis</taxon>
    </lineage>
</organism>
<dbReference type="Gene3D" id="3.30.160.60">
    <property type="entry name" value="Classic Zinc Finger"/>
    <property type="match status" value="2"/>
</dbReference>
<keyword evidence="10" id="KW-1185">Reference proteome</keyword>
<dbReference type="GO" id="GO:1990527">
    <property type="term" value="C:Tec1p-Ste12p-Dig1p complex"/>
    <property type="evidence" value="ECO:0007669"/>
    <property type="project" value="TreeGrafter"/>
</dbReference>
<dbReference type="InterPro" id="IPR003120">
    <property type="entry name" value="Ste12"/>
</dbReference>
<keyword evidence="6" id="KW-0479">Metal-binding</keyword>
<feature type="compositionally biased region" description="Polar residues" evidence="7">
    <location>
        <begin position="1"/>
        <end position="15"/>
    </location>
</feature>
<feature type="compositionally biased region" description="Acidic residues" evidence="7">
    <location>
        <begin position="342"/>
        <end position="351"/>
    </location>
</feature>
<dbReference type="Proteomes" id="UP001206595">
    <property type="component" value="Unassembled WGS sequence"/>
</dbReference>
<name>A0AAD5E470_UMBRA</name>
<dbReference type="PANTHER" id="PTHR47427">
    <property type="entry name" value="PROTEIN STE12"/>
    <property type="match status" value="1"/>
</dbReference>
<dbReference type="InterPro" id="IPR036236">
    <property type="entry name" value="Znf_C2H2_sf"/>
</dbReference>
<keyword evidence="6" id="KW-0862">Zinc</keyword>
<dbReference type="AlphaFoldDB" id="A0AAD5E470"/>
<dbReference type="PROSITE" id="PS00028">
    <property type="entry name" value="ZINC_FINGER_C2H2_1"/>
    <property type="match status" value="2"/>
</dbReference>
<evidence type="ECO:0000256" key="7">
    <source>
        <dbReference type="SAM" id="MobiDB-lite"/>
    </source>
</evidence>
<keyword evidence="4" id="KW-0539">Nucleus</keyword>
<comment type="similarity">
    <text evidence="5">Belongs to the STE12 transcription factor family.</text>
</comment>
<accession>A0AAD5E470</accession>
<proteinExistence type="inferred from homology"/>
<dbReference type="SMART" id="SM00424">
    <property type="entry name" value="STE"/>
    <property type="match status" value="1"/>
</dbReference>
<reference evidence="9" key="1">
    <citation type="submission" date="2021-06" db="EMBL/GenBank/DDBJ databases">
        <authorList>
            <consortium name="DOE Joint Genome Institute"/>
            <person name="Mondo S.J."/>
            <person name="Amses K.R."/>
            <person name="Simmons D.R."/>
            <person name="Longcore J.E."/>
            <person name="Seto K."/>
            <person name="Alves G.H."/>
            <person name="Bonds A.E."/>
            <person name="Quandt C.A."/>
            <person name="Davis W.J."/>
            <person name="Chang Y."/>
            <person name="Letcher P.M."/>
            <person name="Powell M.J."/>
            <person name="Kuo A."/>
            <person name="Labutti K."/>
            <person name="Pangilinan J."/>
            <person name="Andreopoulos W."/>
            <person name="Tritt A."/>
            <person name="Riley R."/>
            <person name="Hundley H."/>
            <person name="Johnson J."/>
            <person name="Lipzen A."/>
            <person name="Barry K."/>
            <person name="Berbee M.L."/>
            <person name="Buchler N.E."/>
            <person name="Grigoriev I.V."/>
            <person name="Spatafora J.W."/>
            <person name="Stajich J.E."/>
            <person name="James T.Y."/>
        </authorList>
    </citation>
    <scope>NUCLEOTIDE SEQUENCE</scope>
    <source>
        <strain evidence="9">AG</strain>
    </source>
</reference>
<evidence type="ECO:0000256" key="5">
    <source>
        <dbReference type="ARBA" id="ARBA00024345"/>
    </source>
</evidence>
<dbReference type="FunFam" id="3.30.160.60:FF:002770">
    <property type="entry name" value="ZNF256 isoform 1"/>
    <property type="match status" value="1"/>
</dbReference>
<keyword evidence="2" id="KW-0805">Transcription regulation</keyword>